<name>A0ABW8A4X0_9ACTN</name>
<sequence length="182" mass="18922">MIDDEVWARLDPTAGMGGRAARRAVLRSAWALASVALVTALGWGSGAVAPRLVDVPPRTTGALTFEDELGRPGAILVRMERGIENEGWLPVTINGMAMRGPGLRLVSVTVAGGGSFPVTIPPGGRAAFVLGVDVTDCRAARAAAPDLVVDAERWWGSGATTVGRPDDADPNLGFHLRSLCGQ</sequence>
<evidence type="ECO:0000313" key="2">
    <source>
        <dbReference type="Proteomes" id="UP001612928"/>
    </source>
</evidence>
<dbReference type="Proteomes" id="UP001612928">
    <property type="component" value="Unassembled WGS sequence"/>
</dbReference>
<dbReference type="RefSeq" id="WP_397020950.1">
    <property type="nucleotide sequence ID" value="NZ_JBITMB010000003.1"/>
</dbReference>
<evidence type="ECO:0000313" key="1">
    <source>
        <dbReference type="EMBL" id="MFI7441142.1"/>
    </source>
</evidence>
<accession>A0ABW8A4X0</accession>
<keyword evidence="2" id="KW-1185">Reference proteome</keyword>
<protein>
    <submittedName>
        <fullName evidence="1">Uncharacterized protein</fullName>
    </submittedName>
</protein>
<dbReference type="EMBL" id="JBITMB010000003">
    <property type="protein sequence ID" value="MFI7441142.1"/>
    <property type="molecule type" value="Genomic_DNA"/>
</dbReference>
<organism evidence="1 2">
    <name type="scientific">Nonomuraea indica</name>
    <dbReference type="NCBI Taxonomy" id="1581193"/>
    <lineage>
        <taxon>Bacteria</taxon>
        <taxon>Bacillati</taxon>
        <taxon>Actinomycetota</taxon>
        <taxon>Actinomycetes</taxon>
        <taxon>Streptosporangiales</taxon>
        <taxon>Streptosporangiaceae</taxon>
        <taxon>Nonomuraea</taxon>
    </lineage>
</organism>
<comment type="caution">
    <text evidence="1">The sequence shown here is derived from an EMBL/GenBank/DDBJ whole genome shotgun (WGS) entry which is preliminary data.</text>
</comment>
<gene>
    <name evidence="1" type="ORF">ACIBP5_14400</name>
</gene>
<proteinExistence type="predicted"/>
<reference evidence="1 2" key="1">
    <citation type="submission" date="2024-10" db="EMBL/GenBank/DDBJ databases">
        <title>The Natural Products Discovery Center: Release of the First 8490 Sequenced Strains for Exploring Actinobacteria Biosynthetic Diversity.</title>
        <authorList>
            <person name="Kalkreuter E."/>
            <person name="Kautsar S.A."/>
            <person name="Yang D."/>
            <person name="Bader C.D."/>
            <person name="Teijaro C.N."/>
            <person name="Fluegel L."/>
            <person name="Davis C.M."/>
            <person name="Simpson J.R."/>
            <person name="Lauterbach L."/>
            <person name="Steele A.D."/>
            <person name="Gui C."/>
            <person name="Meng S."/>
            <person name="Li G."/>
            <person name="Viehrig K."/>
            <person name="Ye F."/>
            <person name="Su P."/>
            <person name="Kiefer A.F."/>
            <person name="Nichols A."/>
            <person name="Cepeda A.J."/>
            <person name="Yan W."/>
            <person name="Fan B."/>
            <person name="Jiang Y."/>
            <person name="Adhikari A."/>
            <person name="Zheng C.-J."/>
            <person name="Schuster L."/>
            <person name="Cowan T.M."/>
            <person name="Smanski M.J."/>
            <person name="Chevrette M.G."/>
            <person name="De Carvalho L.P.S."/>
            <person name="Shen B."/>
        </authorList>
    </citation>
    <scope>NUCLEOTIDE SEQUENCE [LARGE SCALE GENOMIC DNA]</scope>
    <source>
        <strain evidence="1 2">NPDC049503</strain>
    </source>
</reference>